<gene>
    <name evidence="1" type="ORF">FLX08_23620</name>
</gene>
<reference evidence="1 2" key="1">
    <citation type="submission" date="2019-07" db="EMBL/GenBank/DDBJ databases">
        <title>Microbispora hainanensis DSM 45428.</title>
        <authorList>
            <person name="Thawai C."/>
        </authorList>
    </citation>
    <scope>NUCLEOTIDE SEQUENCE [LARGE SCALE GENOMIC DNA]</scope>
    <source>
        <strain evidence="1 2">DSM 45428</strain>
    </source>
</reference>
<evidence type="ECO:0000313" key="2">
    <source>
        <dbReference type="Proteomes" id="UP000316541"/>
    </source>
</evidence>
<organism evidence="1 2">
    <name type="scientific">Microbispora hainanensis</name>
    <dbReference type="NCBI Taxonomy" id="568844"/>
    <lineage>
        <taxon>Bacteria</taxon>
        <taxon>Bacillati</taxon>
        <taxon>Actinomycetota</taxon>
        <taxon>Actinomycetes</taxon>
        <taxon>Streptosporangiales</taxon>
        <taxon>Streptosporangiaceae</taxon>
        <taxon>Microbispora</taxon>
    </lineage>
</organism>
<evidence type="ECO:0000313" key="1">
    <source>
        <dbReference type="EMBL" id="TQS18536.1"/>
    </source>
</evidence>
<protein>
    <submittedName>
        <fullName evidence="1">Uncharacterized protein</fullName>
    </submittedName>
</protein>
<dbReference type="RefSeq" id="WP_142621420.1">
    <property type="nucleotide sequence ID" value="NZ_CP108086.1"/>
</dbReference>
<comment type="caution">
    <text evidence="1">The sequence shown here is derived from an EMBL/GenBank/DDBJ whole genome shotgun (WGS) entry which is preliminary data.</text>
</comment>
<dbReference type="AlphaFoldDB" id="A0A544YP82"/>
<accession>A0A544YP82</accession>
<proteinExistence type="predicted"/>
<dbReference type="Proteomes" id="UP000316541">
    <property type="component" value="Unassembled WGS sequence"/>
</dbReference>
<dbReference type="EMBL" id="VIRM01000031">
    <property type="protein sequence ID" value="TQS18536.1"/>
    <property type="molecule type" value="Genomic_DNA"/>
</dbReference>
<sequence length="114" mass="13058">MSRTDKTDPLIVRLWHGDLTREACHDHRAESTCDLPASLKEDLDASCTRCTWEFRWTGIRCCCCGMCRAQARYRRLLRGIRTADKARLARGAKAWRAGDATAFDDIVPALRYRP</sequence>
<name>A0A544YP82_9ACTN</name>